<sequence>MTRLRLFNYCDHHRPPVVVLSEAFDGGAMTPLPWKVVKRLPHWGYHPFEFSAEPRLCLSDGDGNFNPGRELGLGETLTISGQRQCQKAPANSSEIAVDNRSDTGFGAWLYRARQASGYRALGPRQQLRLRPQSRLCLTTALSWRPWDFPDPGAQPTYFSLTGIASADILLVGGGAGRDSGPFRFHLENIIRC</sequence>
<proteinExistence type="predicted"/>
<dbReference type="RefSeq" id="WP_123420779.1">
    <property type="nucleotide sequence ID" value="NZ_JBLXAC010000005.1"/>
</dbReference>
<dbReference type="AlphaFoldDB" id="A0A3N1PZC2"/>
<organism evidence="1 2">
    <name type="scientific">Gallaecimonas pentaromativorans</name>
    <dbReference type="NCBI Taxonomy" id="584787"/>
    <lineage>
        <taxon>Bacteria</taxon>
        <taxon>Pseudomonadati</taxon>
        <taxon>Pseudomonadota</taxon>
        <taxon>Gammaproteobacteria</taxon>
        <taxon>Enterobacterales</taxon>
        <taxon>Gallaecimonadaceae</taxon>
        <taxon>Gallaecimonas</taxon>
    </lineage>
</organism>
<gene>
    <name evidence="1" type="ORF">EDC28_102301</name>
</gene>
<accession>A0A3N1PZC2</accession>
<keyword evidence="2" id="KW-1185">Reference proteome</keyword>
<protein>
    <submittedName>
        <fullName evidence="1">Uncharacterized protein</fullName>
    </submittedName>
</protein>
<dbReference type="Proteomes" id="UP000268033">
    <property type="component" value="Unassembled WGS sequence"/>
</dbReference>
<dbReference type="STRING" id="584787.GCA_001247655_03246"/>
<evidence type="ECO:0000313" key="1">
    <source>
        <dbReference type="EMBL" id="ROQ29926.1"/>
    </source>
</evidence>
<reference evidence="1 2" key="1">
    <citation type="submission" date="2018-11" db="EMBL/GenBank/DDBJ databases">
        <title>Genomic Encyclopedia of Type Strains, Phase IV (KMG-IV): sequencing the most valuable type-strain genomes for metagenomic binning, comparative biology and taxonomic classification.</title>
        <authorList>
            <person name="Goeker M."/>
        </authorList>
    </citation>
    <scope>NUCLEOTIDE SEQUENCE [LARGE SCALE GENOMIC DNA]</scope>
    <source>
        <strain evidence="1 2">DSM 21945</strain>
    </source>
</reference>
<name>A0A3N1PZC2_9GAMM</name>
<comment type="caution">
    <text evidence="1">The sequence shown here is derived from an EMBL/GenBank/DDBJ whole genome shotgun (WGS) entry which is preliminary data.</text>
</comment>
<dbReference type="EMBL" id="RJUL01000002">
    <property type="protein sequence ID" value="ROQ29926.1"/>
    <property type="molecule type" value="Genomic_DNA"/>
</dbReference>
<evidence type="ECO:0000313" key="2">
    <source>
        <dbReference type="Proteomes" id="UP000268033"/>
    </source>
</evidence>